<dbReference type="InterPro" id="IPR012347">
    <property type="entry name" value="Ferritin-like"/>
</dbReference>
<reference evidence="4" key="1">
    <citation type="journal article" date="2019" name="Int. J. Syst. Evol. Microbiol.">
        <title>The Global Catalogue of Microorganisms (GCM) 10K type strain sequencing project: providing services to taxonomists for standard genome sequencing and annotation.</title>
        <authorList>
            <consortium name="The Broad Institute Genomics Platform"/>
            <consortium name="The Broad Institute Genome Sequencing Center for Infectious Disease"/>
            <person name="Wu L."/>
            <person name="Ma J."/>
        </authorList>
    </citation>
    <scope>NUCLEOTIDE SEQUENCE [LARGE SCALE GENOMIC DNA]</scope>
    <source>
        <strain evidence="4">CGMCC 4.7680</strain>
    </source>
</reference>
<dbReference type="EMBL" id="BNAW01000070">
    <property type="protein sequence ID" value="GHG47857.1"/>
    <property type="molecule type" value="Genomic_DNA"/>
</dbReference>
<keyword evidence="1" id="KW-1133">Transmembrane helix</keyword>
<dbReference type="Gene3D" id="1.20.1260.10">
    <property type="match status" value="1"/>
</dbReference>
<protein>
    <submittedName>
        <fullName evidence="3">DUF305 domain-containing protein</fullName>
    </submittedName>
</protein>
<name>A0ABQ3KT01_9PSEU</name>
<keyword evidence="1" id="KW-0812">Transmembrane</keyword>
<comment type="caution">
    <text evidence="3">The sequence shown here is derived from an EMBL/GenBank/DDBJ whole genome shotgun (WGS) entry which is preliminary data.</text>
</comment>
<evidence type="ECO:0000313" key="3">
    <source>
        <dbReference type="EMBL" id="GHG47857.1"/>
    </source>
</evidence>
<feature type="transmembrane region" description="Helical" evidence="1">
    <location>
        <begin position="20"/>
        <end position="41"/>
    </location>
</feature>
<proteinExistence type="predicted"/>
<dbReference type="RefSeq" id="WP_229903191.1">
    <property type="nucleotide sequence ID" value="NZ_BNAW01000070.1"/>
</dbReference>
<evidence type="ECO:0000313" key="4">
    <source>
        <dbReference type="Proteomes" id="UP000649955"/>
    </source>
</evidence>
<feature type="domain" description="DUF305" evidence="2">
    <location>
        <begin position="59"/>
        <end position="226"/>
    </location>
</feature>
<gene>
    <name evidence="3" type="ORF">GCM10017567_83120</name>
</gene>
<evidence type="ECO:0000256" key="1">
    <source>
        <dbReference type="SAM" id="Phobius"/>
    </source>
</evidence>
<dbReference type="InterPro" id="IPR005183">
    <property type="entry name" value="DUF305_CopM-like"/>
</dbReference>
<sequence>MSEADLGTDEVTEQPTWSRWVIIGGTLLAVLLIGATAGMFLTRAVDDPAAATPAAGSVEVGFAQDMSTHHLQAVTMAGIARDRTTDPEIKQLSFDIERTQLEQVGRMKGWLMLWDRPEQPIGAPMQWMTEPMTGHDGMAMAPSSVNPAGGPLMPGMATDADLKKLRSLSGREFDVFFLQLMLRHHEGGTSMAQYAAAHSALPALKALVTSILTSQGAEMDQIKLMLAGRGAQPLPA</sequence>
<keyword evidence="1" id="KW-0472">Membrane</keyword>
<keyword evidence="4" id="KW-1185">Reference proteome</keyword>
<organism evidence="3 4">
    <name type="scientific">Amycolatopsis bullii</name>
    <dbReference type="NCBI Taxonomy" id="941987"/>
    <lineage>
        <taxon>Bacteria</taxon>
        <taxon>Bacillati</taxon>
        <taxon>Actinomycetota</taxon>
        <taxon>Actinomycetes</taxon>
        <taxon>Pseudonocardiales</taxon>
        <taxon>Pseudonocardiaceae</taxon>
        <taxon>Amycolatopsis</taxon>
    </lineage>
</organism>
<dbReference type="PANTHER" id="PTHR36933">
    <property type="entry name" value="SLL0788 PROTEIN"/>
    <property type="match status" value="1"/>
</dbReference>
<dbReference type="PANTHER" id="PTHR36933:SF1">
    <property type="entry name" value="SLL0788 PROTEIN"/>
    <property type="match status" value="1"/>
</dbReference>
<dbReference type="Pfam" id="PF03713">
    <property type="entry name" value="DUF305"/>
    <property type="match status" value="1"/>
</dbReference>
<dbReference type="Proteomes" id="UP000649955">
    <property type="component" value="Unassembled WGS sequence"/>
</dbReference>
<accession>A0ABQ3KT01</accession>
<evidence type="ECO:0000259" key="2">
    <source>
        <dbReference type="Pfam" id="PF03713"/>
    </source>
</evidence>